<sequence>MLTHAPVYKRQFRAVWVATVGNRDWPSSPTLSITQQQEEWRHLLDFIQGMNLNAVILQVRPMADTFYPSKINPWSRYLTGTQGKDPGYDPLAFMLEEAHRRNLEFHAWFNPFRVSSEARLESLVPDHPARRHPDWVVTYGGQLYYDPGIPEVREHVTESILEVVNRYEIDAVHMDDYFYPYPVEGEPFPDDETYRRYRQDQFADKGDWRRENVNRFISGLSKRIRQLKPKLKFGISPFGIWRNRSTDPTGSDTSGLQSFDDLYVDTRTWIRQGWLDYVVPQVYWHIGYPPAAYEKLVDWWSGEVQGHPLHLYIGHAVYKIGQDHEAWDNPEEMTDQLNRNQPYSEVKGSVFFAISDLSRNPLGIRDRLATDFFRYPALIPTLPRLDSPAPPAPRIQSVQRVSDGVQIQWRDDSADTVYLVLYRLGDGDKEDREDPRNIRFLLRKQGNSSTVIDPTATPGQVWIYLLTAVNSSHHESPPSNPVRLLPLYKVIAGSFQELENAQARKKHLEEKGISATILETQLDQEKLYRVQVGAFSQRSNAEDRLKEIQELGITDGFILYE</sequence>
<dbReference type="InterPro" id="IPR052177">
    <property type="entry name" value="Divisome_Glycosyl_Hydrolase"/>
</dbReference>
<protein>
    <submittedName>
        <fullName evidence="4">Family 10 glycosylhydrolase</fullName>
    </submittedName>
</protein>
<dbReference type="Pfam" id="PF02638">
    <property type="entry name" value="GHL10"/>
    <property type="match status" value="1"/>
</dbReference>
<name>A0ABW4CB85_9BACL</name>
<dbReference type="InterPro" id="IPR036116">
    <property type="entry name" value="FN3_sf"/>
</dbReference>
<dbReference type="PANTHER" id="PTHR43405:SF1">
    <property type="entry name" value="GLYCOSYL HYDROLASE DIGH"/>
    <property type="match status" value="1"/>
</dbReference>
<evidence type="ECO:0000313" key="5">
    <source>
        <dbReference type="Proteomes" id="UP001597282"/>
    </source>
</evidence>
<keyword evidence="1" id="KW-0732">Signal</keyword>
<dbReference type="InterPro" id="IPR017853">
    <property type="entry name" value="GH"/>
</dbReference>
<comment type="caution">
    <text evidence="4">The sequence shown here is derived from an EMBL/GenBank/DDBJ whole genome shotgun (WGS) entry which is preliminary data.</text>
</comment>
<dbReference type="InterPro" id="IPR003790">
    <property type="entry name" value="GHL10"/>
</dbReference>
<dbReference type="EMBL" id="JBHTNU010000016">
    <property type="protein sequence ID" value="MFD1428007.1"/>
    <property type="molecule type" value="Genomic_DNA"/>
</dbReference>
<keyword evidence="5" id="KW-1185">Reference proteome</keyword>
<evidence type="ECO:0000313" key="4">
    <source>
        <dbReference type="EMBL" id="MFD1428007.1"/>
    </source>
</evidence>
<evidence type="ECO:0000259" key="3">
    <source>
        <dbReference type="PROSITE" id="PS51724"/>
    </source>
</evidence>
<dbReference type="InterPro" id="IPR003961">
    <property type="entry name" value="FN3_dom"/>
</dbReference>
<dbReference type="SUPFAM" id="SSF51445">
    <property type="entry name" value="(Trans)glycosidases"/>
    <property type="match status" value="1"/>
</dbReference>
<dbReference type="Gene3D" id="3.30.70.1070">
    <property type="entry name" value="Sporulation related repeat"/>
    <property type="match status" value="1"/>
</dbReference>
<accession>A0ABW4CB85</accession>
<dbReference type="RefSeq" id="WP_380166510.1">
    <property type="nucleotide sequence ID" value="NZ_JBHTNU010000016.1"/>
</dbReference>
<dbReference type="Gene3D" id="2.60.40.10">
    <property type="entry name" value="Immunoglobulins"/>
    <property type="match status" value="1"/>
</dbReference>
<dbReference type="PROSITE" id="PS51724">
    <property type="entry name" value="SPOR"/>
    <property type="match status" value="1"/>
</dbReference>
<dbReference type="InterPro" id="IPR007730">
    <property type="entry name" value="SPOR-like_dom"/>
</dbReference>
<dbReference type="SUPFAM" id="SSF49265">
    <property type="entry name" value="Fibronectin type III"/>
    <property type="match status" value="1"/>
</dbReference>
<dbReference type="PROSITE" id="PS50853">
    <property type="entry name" value="FN3"/>
    <property type="match status" value="1"/>
</dbReference>
<dbReference type="Gene3D" id="3.20.20.80">
    <property type="entry name" value="Glycosidases"/>
    <property type="match status" value="1"/>
</dbReference>
<organism evidence="4 5">
    <name type="scientific">Kroppenstedtia sanguinis</name>
    <dbReference type="NCBI Taxonomy" id="1380684"/>
    <lineage>
        <taxon>Bacteria</taxon>
        <taxon>Bacillati</taxon>
        <taxon>Bacillota</taxon>
        <taxon>Bacilli</taxon>
        <taxon>Bacillales</taxon>
        <taxon>Thermoactinomycetaceae</taxon>
        <taxon>Kroppenstedtia</taxon>
    </lineage>
</organism>
<dbReference type="PANTHER" id="PTHR43405">
    <property type="entry name" value="GLYCOSYL HYDROLASE DIGH"/>
    <property type="match status" value="1"/>
</dbReference>
<dbReference type="Pfam" id="PF05036">
    <property type="entry name" value="SPOR"/>
    <property type="match status" value="1"/>
</dbReference>
<reference evidence="5" key="1">
    <citation type="journal article" date="2019" name="Int. J. Syst. Evol. Microbiol.">
        <title>The Global Catalogue of Microorganisms (GCM) 10K type strain sequencing project: providing services to taxonomists for standard genome sequencing and annotation.</title>
        <authorList>
            <consortium name="The Broad Institute Genomics Platform"/>
            <consortium name="The Broad Institute Genome Sequencing Center for Infectious Disease"/>
            <person name="Wu L."/>
            <person name="Ma J."/>
        </authorList>
    </citation>
    <scope>NUCLEOTIDE SEQUENCE [LARGE SCALE GENOMIC DNA]</scope>
    <source>
        <strain evidence="5">S1</strain>
    </source>
</reference>
<proteinExistence type="predicted"/>
<evidence type="ECO:0000256" key="1">
    <source>
        <dbReference type="ARBA" id="ARBA00022729"/>
    </source>
</evidence>
<dbReference type="InterPro" id="IPR013783">
    <property type="entry name" value="Ig-like_fold"/>
</dbReference>
<dbReference type="SUPFAM" id="SSF110997">
    <property type="entry name" value="Sporulation related repeat"/>
    <property type="match status" value="1"/>
</dbReference>
<dbReference type="Proteomes" id="UP001597282">
    <property type="component" value="Unassembled WGS sequence"/>
</dbReference>
<evidence type="ECO:0000259" key="2">
    <source>
        <dbReference type="PROSITE" id="PS50853"/>
    </source>
</evidence>
<dbReference type="InterPro" id="IPR036680">
    <property type="entry name" value="SPOR-like_sf"/>
</dbReference>
<gene>
    <name evidence="4" type="ORF">ACFQ4Y_13960</name>
</gene>
<feature type="domain" description="SPOR" evidence="3">
    <location>
        <begin position="482"/>
        <end position="561"/>
    </location>
</feature>
<feature type="domain" description="Fibronectin type-III" evidence="2">
    <location>
        <begin position="389"/>
        <end position="493"/>
    </location>
</feature>